<keyword evidence="4" id="KW-0342">GTP-binding</keyword>
<dbReference type="GO" id="GO:0043814">
    <property type="term" value="F:phospholactate guanylyltransferase activity"/>
    <property type="evidence" value="ECO:0007669"/>
    <property type="project" value="UniProtKB-EC"/>
</dbReference>
<sequence>MEAAYVVMLPVKPPARGKSRLRGLPDERRRELAEAFALDTAAACLAATSVHAVLAVTDDAAFAVRLGALGCVSIPDGGDGLNDALRQAAAEAARRWPDRQPVALLADLPALRPEDLDAALAALVPGGASYVADTEGTGTTLYTAPYDEFAPEFGVDSALAHRDAGGLAVKGELASLRRDVDDLDDLRSAVALGVGAATAAVATGLV</sequence>
<gene>
    <name evidence="5" type="primary">cofC</name>
    <name evidence="5" type="ORF">ACFFRI_13755</name>
</gene>
<keyword evidence="3" id="KW-0547">Nucleotide-binding</keyword>
<dbReference type="SUPFAM" id="SSF53448">
    <property type="entry name" value="Nucleotide-diphospho-sugar transferases"/>
    <property type="match status" value="1"/>
</dbReference>
<proteinExistence type="predicted"/>
<evidence type="ECO:0000256" key="4">
    <source>
        <dbReference type="ARBA" id="ARBA00023134"/>
    </source>
</evidence>
<evidence type="ECO:0000313" key="6">
    <source>
        <dbReference type="Proteomes" id="UP001589750"/>
    </source>
</evidence>
<evidence type="ECO:0000313" key="5">
    <source>
        <dbReference type="EMBL" id="MFB9314115.1"/>
    </source>
</evidence>
<dbReference type="PANTHER" id="PTHR40392">
    <property type="entry name" value="2-PHOSPHO-L-LACTATE GUANYLYLTRANSFERASE"/>
    <property type="match status" value="1"/>
</dbReference>
<evidence type="ECO:0000256" key="2">
    <source>
        <dbReference type="ARBA" id="ARBA00022695"/>
    </source>
</evidence>
<reference evidence="5 6" key="1">
    <citation type="submission" date="2024-09" db="EMBL/GenBank/DDBJ databases">
        <authorList>
            <person name="Sun Q."/>
            <person name="Mori K."/>
        </authorList>
    </citation>
    <scope>NUCLEOTIDE SEQUENCE [LARGE SCALE GENOMIC DNA]</scope>
    <source>
        <strain evidence="5 6">JCM 9626</strain>
    </source>
</reference>
<evidence type="ECO:0000256" key="3">
    <source>
        <dbReference type="ARBA" id="ARBA00022741"/>
    </source>
</evidence>
<dbReference type="NCBIfam" id="TIGR03552">
    <property type="entry name" value="F420_cofC"/>
    <property type="match status" value="1"/>
</dbReference>
<dbReference type="Proteomes" id="UP001589750">
    <property type="component" value="Unassembled WGS sequence"/>
</dbReference>
<dbReference type="InterPro" id="IPR029044">
    <property type="entry name" value="Nucleotide-diphossugar_trans"/>
</dbReference>
<protein>
    <submittedName>
        <fullName evidence="5">2-phospho-L-lactate guanylyltransferase</fullName>
        <ecNumber evidence="5">2.7.7.68</ecNumber>
    </submittedName>
</protein>
<dbReference type="Pfam" id="PF01983">
    <property type="entry name" value="CofC"/>
    <property type="match status" value="1"/>
</dbReference>
<dbReference type="PANTHER" id="PTHR40392:SF1">
    <property type="entry name" value="2-PHOSPHO-L-LACTATE GUANYLYLTRANSFERASE"/>
    <property type="match status" value="1"/>
</dbReference>
<name>A0ABV5KE14_9ACTN</name>
<organism evidence="5 6">
    <name type="scientific">Nocardioides plantarum</name>
    <dbReference type="NCBI Taxonomy" id="29299"/>
    <lineage>
        <taxon>Bacteria</taxon>
        <taxon>Bacillati</taxon>
        <taxon>Actinomycetota</taxon>
        <taxon>Actinomycetes</taxon>
        <taxon>Propionibacteriales</taxon>
        <taxon>Nocardioidaceae</taxon>
        <taxon>Nocardioides</taxon>
    </lineage>
</organism>
<keyword evidence="1 5" id="KW-0808">Transferase</keyword>
<dbReference type="EC" id="2.7.7.68" evidence="5"/>
<keyword evidence="2 5" id="KW-0548">Nucleotidyltransferase</keyword>
<keyword evidence="6" id="KW-1185">Reference proteome</keyword>
<comment type="caution">
    <text evidence="5">The sequence shown here is derived from an EMBL/GenBank/DDBJ whole genome shotgun (WGS) entry which is preliminary data.</text>
</comment>
<dbReference type="EMBL" id="JBHMDG010000016">
    <property type="protein sequence ID" value="MFB9314115.1"/>
    <property type="molecule type" value="Genomic_DNA"/>
</dbReference>
<dbReference type="Gene3D" id="3.90.550.10">
    <property type="entry name" value="Spore Coat Polysaccharide Biosynthesis Protein SpsA, Chain A"/>
    <property type="match status" value="1"/>
</dbReference>
<evidence type="ECO:0000256" key="1">
    <source>
        <dbReference type="ARBA" id="ARBA00022679"/>
    </source>
</evidence>
<accession>A0ABV5KE14</accession>
<dbReference type="RefSeq" id="WP_246084168.1">
    <property type="nucleotide sequence ID" value="NZ_JBHMDG010000016.1"/>
</dbReference>
<dbReference type="InterPro" id="IPR002835">
    <property type="entry name" value="CofC"/>
</dbReference>